<dbReference type="Proteomes" id="UP000051326">
    <property type="component" value="Unassembled WGS sequence"/>
</dbReference>
<proteinExistence type="predicted"/>
<evidence type="ECO:0000313" key="2">
    <source>
        <dbReference type="Proteomes" id="UP000051326"/>
    </source>
</evidence>
<dbReference type="RefSeq" id="WP_058285616.1">
    <property type="nucleotide sequence ID" value="NZ_CP081058.1"/>
</dbReference>
<dbReference type="SMART" id="SM00855">
    <property type="entry name" value="PGAM"/>
    <property type="match status" value="1"/>
</dbReference>
<dbReference type="PANTHER" id="PTHR47623">
    <property type="entry name" value="OS09G0287300 PROTEIN"/>
    <property type="match status" value="1"/>
</dbReference>
<dbReference type="SUPFAM" id="SSF53254">
    <property type="entry name" value="Phosphoglycerate mutase-like"/>
    <property type="match status" value="1"/>
</dbReference>
<organism evidence="1 2">
    <name type="scientific">Leisingera aquaemixtae</name>
    <dbReference type="NCBI Taxonomy" id="1396826"/>
    <lineage>
        <taxon>Bacteria</taxon>
        <taxon>Pseudomonadati</taxon>
        <taxon>Pseudomonadota</taxon>
        <taxon>Alphaproteobacteria</taxon>
        <taxon>Rhodobacterales</taxon>
        <taxon>Roseobacteraceae</taxon>
        <taxon>Leisingera</taxon>
    </lineage>
</organism>
<accession>A0A0P1H8E8</accession>
<name>A0A0P1H8E8_9RHOB</name>
<evidence type="ECO:0000313" key="1">
    <source>
        <dbReference type="EMBL" id="CUH99467.1"/>
    </source>
</evidence>
<dbReference type="STRING" id="1396826.PHA8399_01588"/>
<reference evidence="1 2" key="1">
    <citation type="submission" date="2015-09" db="EMBL/GenBank/DDBJ databases">
        <authorList>
            <consortium name="Swine Surveillance"/>
        </authorList>
    </citation>
    <scope>NUCLEOTIDE SEQUENCE [LARGE SCALE GENOMIC DNA]</scope>
    <source>
        <strain evidence="1 2">CECT 8399</strain>
    </source>
</reference>
<dbReference type="CDD" id="cd07067">
    <property type="entry name" value="HP_PGM_like"/>
    <property type="match status" value="1"/>
</dbReference>
<dbReference type="InterPro" id="IPR013078">
    <property type="entry name" value="His_Pase_superF_clade-1"/>
</dbReference>
<dbReference type="PANTHER" id="PTHR47623:SF1">
    <property type="entry name" value="OS09G0287300 PROTEIN"/>
    <property type="match status" value="1"/>
</dbReference>
<dbReference type="EMBL" id="CYSR01000018">
    <property type="protein sequence ID" value="CUH99467.1"/>
    <property type="molecule type" value="Genomic_DNA"/>
</dbReference>
<dbReference type="Gene3D" id="3.40.50.1240">
    <property type="entry name" value="Phosphoglycerate mutase-like"/>
    <property type="match status" value="1"/>
</dbReference>
<dbReference type="InterPro" id="IPR029033">
    <property type="entry name" value="His_PPase_superfam"/>
</dbReference>
<dbReference type="Pfam" id="PF00300">
    <property type="entry name" value="His_Phos_1"/>
    <property type="match status" value="1"/>
</dbReference>
<protein>
    <submittedName>
        <fullName evidence="1">Phosphohistidine phosphatase SixA</fullName>
    </submittedName>
</protein>
<gene>
    <name evidence="1" type="ORF">PHA8399_01588</name>
</gene>
<dbReference type="AlphaFoldDB" id="A0A0P1H8E8"/>
<sequence length="165" mass="18368">MTCTLILTRHAKSAWDTSVPSDHARPLNKRGRRSAPVIADWLRGNGYLPDQVISSSSRRTRETYELMELGVPAAFTERLYHANSDILFKVLSQAEHRRVMLIAHNPGIAAFAHSIVANPPDHARFDDYPTGATLVAEFDIGSWKDLSWSSGKAIDFAVPRELLGE</sequence>